<sequence length="263" mass="30294">MKNQKVKKLQLQKLKISIKNRSAILLIQDIIQKSKDTLNSLECSSEVDLSSLENSEQLKQLKIGGDIGRDNFEVIKTFADLEELSINNGKIIGLFNNSHSLKKLEFTGSNLNDIQSLPESVVTVFLTEQPTFKSIKAFLAKNKFVSEIYIEEINDWDAALLFQQFKHVKFNFNTISHISTFKECYDYIHPEFKQAAIQVSNLNNVLQALLNQGLAQRKLFNPYLKAFGMLLQQMLPYIDKSIFYEFQNCIIYEKQDALCQRAH</sequence>
<accession>A0A8J8NZA1</accession>
<dbReference type="Proteomes" id="UP000785679">
    <property type="component" value="Unassembled WGS sequence"/>
</dbReference>
<dbReference type="AlphaFoldDB" id="A0A8J8NZA1"/>
<comment type="caution">
    <text evidence="1">The sequence shown here is derived from an EMBL/GenBank/DDBJ whole genome shotgun (WGS) entry which is preliminary data.</text>
</comment>
<keyword evidence="2" id="KW-1185">Reference proteome</keyword>
<gene>
    <name evidence="1" type="ORF">FGO68_gene15935</name>
</gene>
<protein>
    <submittedName>
        <fullName evidence="1">Uncharacterized protein</fullName>
    </submittedName>
</protein>
<proteinExistence type="predicted"/>
<name>A0A8J8NZA1_HALGN</name>
<dbReference type="EMBL" id="RRYP01004250">
    <property type="protein sequence ID" value="TNV83020.1"/>
    <property type="molecule type" value="Genomic_DNA"/>
</dbReference>
<reference evidence="1" key="1">
    <citation type="submission" date="2019-06" db="EMBL/GenBank/DDBJ databases">
        <authorList>
            <person name="Zheng W."/>
        </authorList>
    </citation>
    <scope>NUCLEOTIDE SEQUENCE</scope>
    <source>
        <strain evidence="1">QDHG01</strain>
    </source>
</reference>
<evidence type="ECO:0000313" key="2">
    <source>
        <dbReference type="Proteomes" id="UP000785679"/>
    </source>
</evidence>
<organism evidence="1 2">
    <name type="scientific">Halteria grandinella</name>
    <dbReference type="NCBI Taxonomy" id="5974"/>
    <lineage>
        <taxon>Eukaryota</taxon>
        <taxon>Sar</taxon>
        <taxon>Alveolata</taxon>
        <taxon>Ciliophora</taxon>
        <taxon>Intramacronucleata</taxon>
        <taxon>Spirotrichea</taxon>
        <taxon>Stichotrichia</taxon>
        <taxon>Sporadotrichida</taxon>
        <taxon>Halteriidae</taxon>
        <taxon>Halteria</taxon>
    </lineage>
</organism>
<evidence type="ECO:0000313" key="1">
    <source>
        <dbReference type="EMBL" id="TNV83020.1"/>
    </source>
</evidence>